<evidence type="ECO:0000313" key="2">
    <source>
        <dbReference type="Proteomes" id="UP001196843"/>
    </source>
</evidence>
<dbReference type="Proteomes" id="UP001196843">
    <property type="component" value="Unassembled WGS sequence"/>
</dbReference>
<comment type="caution">
    <text evidence="1">The sequence shown here is derived from an EMBL/GenBank/DDBJ whole genome shotgun (WGS) entry which is preliminary data.</text>
</comment>
<accession>A0ABS7HLK0</accession>
<name>A0ABS7HLK0_9MICO</name>
<dbReference type="EMBL" id="JAEUAW010000004">
    <property type="protein sequence ID" value="MBW9093315.1"/>
    <property type="molecule type" value="Genomic_DNA"/>
</dbReference>
<gene>
    <name evidence="1" type="ORF">JNB62_06440</name>
</gene>
<proteinExistence type="predicted"/>
<protein>
    <submittedName>
        <fullName evidence="1">Uncharacterized protein</fullName>
    </submittedName>
</protein>
<evidence type="ECO:0000313" key="1">
    <source>
        <dbReference type="EMBL" id="MBW9093315.1"/>
    </source>
</evidence>
<keyword evidence="2" id="KW-1185">Reference proteome</keyword>
<organism evidence="1 2">
    <name type="scientific">Microbacterium jejuense</name>
    <dbReference type="NCBI Taxonomy" id="1263637"/>
    <lineage>
        <taxon>Bacteria</taxon>
        <taxon>Bacillati</taxon>
        <taxon>Actinomycetota</taxon>
        <taxon>Actinomycetes</taxon>
        <taxon>Micrococcales</taxon>
        <taxon>Microbacteriaceae</taxon>
        <taxon>Microbacterium</taxon>
    </lineage>
</organism>
<sequence length="370" mass="40180">MVAYSVTTATRTTVVHRALLADQVLMPGWVLTEETGAADDAAARLIATAHEIGVDILITERKAVLDTEFEDRGNCRFAPPLVALSLIALYLRSAGEYILAASSGFIGTAHRRGFYDRAASRAIPSLDTFIGLAGESVSATRLLTITRRARALIEARDRLALLLSEPSTDDVADAAEATFTHALVDMVAFHDLLARVVNEMLPSPEPLAFRAKWQQEKWRAAAIAAFPELHDAWRDDGFAMLLNKALRALRNEIHDVAAVTAPFRTKWGPPEMGLAFHERVGDKVLIAVRGIAHNTDLGIARFLADGHAFRPLVFFEFALPWLFASVHATLAALVPSLTGEVRPAAIGILDTEAVGEVVDAIINIRVVTPK</sequence>
<reference evidence="1 2" key="1">
    <citation type="journal article" date="2021" name="MBio">
        <title>Poor Competitiveness of Bradyrhizobium in Pigeon Pea Root Colonization in Indian Soils.</title>
        <authorList>
            <person name="Chalasani D."/>
            <person name="Basu A."/>
            <person name="Pullabhotla S.V.S.R.N."/>
            <person name="Jorrin B."/>
            <person name="Neal A.L."/>
            <person name="Poole P.S."/>
            <person name="Podile A.R."/>
            <person name="Tkacz A."/>
        </authorList>
    </citation>
    <scope>NUCLEOTIDE SEQUENCE [LARGE SCALE GENOMIC DNA]</scope>
    <source>
        <strain evidence="1 2">HU14</strain>
    </source>
</reference>